<keyword evidence="5" id="KW-0964">Secreted</keyword>
<dbReference type="InterPro" id="IPR001444">
    <property type="entry name" value="Flag_bb_rod_N"/>
</dbReference>
<dbReference type="GO" id="GO:0005576">
    <property type="term" value="C:extracellular region"/>
    <property type="evidence" value="ECO:0007669"/>
    <property type="project" value="UniProtKB-SubCell"/>
</dbReference>
<comment type="similarity">
    <text evidence="3">Belongs to the flagella basal body rod proteins family.</text>
</comment>
<sequence>MSIAQALSNAVSGLTATARGTETVASNLANAMTPGYARREMAVSAQTLGGNGGGVRIDGIARIINASLLAEFRTAEAARANASTLSVYASRMEEVVGIAGNAGSLGAALTTFEAALQSAASRPDDEVRLAQVVDAAKSLAKHLNAASSEVQKSRTAADQAIAKDVSALNSGLERVAYLNRRIAILEADGTDPSSLVDERQKAVDAIAKIVPVQEVARESGKIALFTKEGAVLLDGSIPAEISFVTSGDLTPERDVASGALARLNFDGAELTDGQMKLFSGGSLEGHFTIRDQSASKLQQDLDALAFDLHQRLADGAVDSSLAPTSAGLFTDGGGRANAADVLGLAGRIAVNSAVQPDEGGQVWRLRAGMQASAAGAVGDSTLLLAMSAALSKSSSAFLGSDFEGSATLSGRFALVESRVSTNRVGADAETAIRSSQADTISSRVMADGVDSDAEMQKLLQYEQAYAANARVIQAIDDMMDQLLRI</sequence>
<dbReference type="GO" id="GO:0044780">
    <property type="term" value="P:bacterial-type flagellum assembly"/>
    <property type="evidence" value="ECO:0007669"/>
    <property type="project" value="InterPro"/>
</dbReference>
<dbReference type="Proteomes" id="UP000608594">
    <property type="component" value="Unassembled WGS sequence"/>
</dbReference>
<dbReference type="PANTHER" id="PTHR30033">
    <property type="entry name" value="FLAGELLAR HOOK-ASSOCIATED PROTEIN 1"/>
    <property type="match status" value="1"/>
</dbReference>
<evidence type="ECO:0000259" key="7">
    <source>
        <dbReference type="Pfam" id="PF00460"/>
    </source>
</evidence>
<keyword evidence="10" id="KW-0966">Cell projection</keyword>
<comment type="subcellular location">
    <subcellularLocation>
        <location evidence="1">Bacterial flagellum basal body</location>
    </subcellularLocation>
    <subcellularLocation>
        <location evidence="2">Secreted</location>
    </subcellularLocation>
</comment>
<dbReference type="Pfam" id="PF06429">
    <property type="entry name" value="Flg_bbr_C"/>
    <property type="match status" value="1"/>
</dbReference>
<dbReference type="NCBIfam" id="TIGR02492">
    <property type="entry name" value="flgK_ends"/>
    <property type="match status" value="1"/>
</dbReference>
<evidence type="ECO:0000256" key="5">
    <source>
        <dbReference type="ARBA" id="ARBA00022525"/>
    </source>
</evidence>
<evidence type="ECO:0000256" key="3">
    <source>
        <dbReference type="ARBA" id="ARBA00009677"/>
    </source>
</evidence>
<feature type="domain" description="Flagellar basal-body/hook protein C-terminal" evidence="8">
    <location>
        <begin position="448"/>
        <end position="485"/>
    </location>
</feature>
<feature type="domain" description="Flagellar hook-associated protein FlgK helical" evidence="9">
    <location>
        <begin position="90"/>
        <end position="311"/>
    </location>
</feature>
<keyword evidence="10" id="KW-0282">Flagellum</keyword>
<evidence type="ECO:0000256" key="6">
    <source>
        <dbReference type="ARBA" id="ARBA00023143"/>
    </source>
</evidence>
<feature type="domain" description="Flagellar basal body rod protein N-terminal" evidence="7">
    <location>
        <begin position="7"/>
        <end position="36"/>
    </location>
</feature>
<dbReference type="GO" id="GO:0009424">
    <property type="term" value="C:bacterial-type flagellum hook"/>
    <property type="evidence" value="ECO:0007669"/>
    <property type="project" value="InterPro"/>
</dbReference>
<dbReference type="Pfam" id="PF00460">
    <property type="entry name" value="Flg_bb_rod"/>
    <property type="match status" value="1"/>
</dbReference>
<keyword evidence="10" id="KW-0969">Cilium</keyword>
<evidence type="ECO:0000256" key="1">
    <source>
        <dbReference type="ARBA" id="ARBA00004117"/>
    </source>
</evidence>
<evidence type="ECO:0000313" key="11">
    <source>
        <dbReference type="Proteomes" id="UP000608594"/>
    </source>
</evidence>
<dbReference type="GO" id="GO:0009425">
    <property type="term" value="C:bacterial-type flagellum basal body"/>
    <property type="evidence" value="ECO:0007669"/>
    <property type="project" value="UniProtKB-SubCell"/>
</dbReference>
<proteinExistence type="inferred from homology"/>
<protein>
    <recommendedName>
        <fullName evidence="4">Flagellar hook-associated protein 1</fullName>
    </recommendedName>
</protein>
<dbReference type="RefSeq" id="WP_187792890.1">
    <property type="nucleotide sequence ID" value="NZ_JACOQL010000002.1"/>
</dbReference>
<keyword evidence="6" id="KW-0975">Bacterial flagellum</keyword>
<gene>
    <name evidence="10" type="primary">flgK</name>
    <name evidence="10" type="ORF">H4P12_06675</name>
</gene>
<evidence type="ECO:0000256" key="2">
    <source>
        <dbReference type="ARBA" id="ARBA00004613"/>
    </source>
</evidence>
<evidence type="ECO:0000256" key="4">
    <source>
        <dbReference type="ARBA" id="ARBA00016244"/>
    </source>
</evidence>
<dbReference type="InterPro" id="IPR010930">
    <property type="entry name" value="Flg_bb/hook_C_dom"/>
</dbReference>
<evidence type="ECO:0000259" key="9">
    <source>
        <dbReference type="Pfam" id="PF22638"/>
    </source>
</evidence>
<dbReference type="InterPro" id="IPR053927">
    <property type="entry name" value="FlgK_helical"/>
</dbReference>
<dbReference type="Pfam" id="PF22638">
    <property type="entry name" value="FlgK_D1"/>
    <property type="match status" value="1"/>
</dbReference>
<dbReference type="GO" id="GO:0005198">
    <property type="term" value="F:structural molecule activity"/>
    <property type="evidence" value="ECO:0007669"/>
    <property type="project" value="InterPro"/>
</dbReference>
<reference evidence="10" key="1">
    <citation type="submission" date="2020-08" db="EMBL/GenBank/DDBJ databases">
        <title>Paracoccus amoyensis sp. nov., isolated from the surface seawater at coast of Xiamen, Fujian.</title>
        <authorList>
            <person name="Lyu L."/>
        </authorList>
    </citation>
    <scope>NUCLEOTIDE SEQUENCE</scope>
    <source>
        <strain evidence="10">11-3</strain>
    </source>
</reference>
<accession>A0A926JAT6</accession>
<dbReference type="EMBL" id="JACOQL010000002">
    <property type="protein sequence ID" value="MBC9246401.1"/>
    <property type="molecule type" value="Genomic_DNA"/>
</dbReference>
<organism evidence="10 11">
    <name type="scientific">Paracoccus amoyensis</name>
    <dbReference type="NCBI Taxonomy" id="2760093"/>
    <lineage>
        <taxon>Bacteria</taxon>
        <taxon>Pseudomonadati</taxon>
        <taxon>Pseudomonadota</taxon>
        <taxon>Alphaproteobacteria</taxon>
        <taxon>Rhodobacterales</taxon>
        <taxon>Paracoccaceae</taxon>
        <taxon>Paracoccus</taxon>
    </lineage>
</organism>
<keyword evidence="11" id="KW-1185">Reference proteome</keyword>
<comment type="caution">
    <text evidence="10">The sequence shown here is derived from an EMBL/GenBank/DDBJ whole genome shotgun (WGS) entry which is preliminary data.</text>
</comment>
<dbReference type="AlphaFoldDB" id="A0A926JAT6"/>
<evidence type="ECO:0000259" key="8">
    <source>
        <dbReference type="Pfam" id="PF06429"/>
    </source>
</evidence>
<evidence type="ECO:0000313" key="10">
    <source>
        <dbReference type="EMBL" id="MBC9246401.1"/>
    </source>
</evidence>
<dbReference type="PANTHER" id="PTHR30033:SF1">
    <property type="entry name" value="FLAGELLAR HOOK-ASSOCIATED PROTEIN 1"/>
    <property type="match status" value="1"/>
</dbReference>
<dbReference type="InterPro" id="IPR002371">
    <property type="entry name" value="FlgK"/>
</dbReference>
<name>A0A926JAT6_9RHOB</name>